<dbReference type="EMBL" id="JTDV01000010">
    <property type="protein sequence ID" value="KJD32098.1"/>
    <property type="molecule type" value="Genomic_DNA"/>
</dbReference>
<keyword evidence="1" id="KW-0472">Membrane</keyword>
<dbReference type="OrthoDB" id="711014at2"/>
<dbReference type="EMBL" id="JTDV01000010">
    <property type="protein sequence ID" value="KJD32260.1"/>
    <property type="molecule type" value="Genomic_DNA"/>
</dbReference>
<evidence type="ECO:0000313" key="3">
    <source>
        <dbReference type="EMBL" id="KJD32260.1"/>
    </source>
</evidence>
<gene>
    <name evidence="2" type="ORF">PK35_10830</name>
    <name evidence="3" type="ORF">PK35_11715</name>
</gene>
<keyword evidence="1" id="KW-1133">Transmembrane helix</keyword>
<organism evidence="2 4">
    <name type="scientific">Neotamlana nanhaiensis</name>
    <dbReference type="NCBI Taxonomy" id="1382798"/>
    <lineage>
        <taxon>Bacteria</taxon>
        <taxon>Pseudomonadati</taxon>
        <taxon>Bacteroidota</taxon>
        <taxon>Flavobacteriia</taxon>
        <taxon>Flavobacteriales</taxon>
        <taxon>Flavobacteriaceae</taxon>
        <taxon>Neotamlana</taxon>
    </lineage>
</organism>
<feature type="transmembrane region" description="Helical" evidence="1">
    <location>
        <begin position="73"/>
        <end position="91"/>
    </location>
</feature>
<name>A0A0D7W070_9FLAO</name>
<proteinExistence type="predicted"/>
<evidence type="ECO:0008006" key="5">
    <source>
        <dbReference type="Google" id="ProtNLM"/>
    </source>
</evidence>
<keyword evidence="4" id="KW-1185">Reference proteome</keyword>
<dbReference type="Proteomes" id="UP000032361">
    <property type="component" value="Unassembled WGS sequence"/>
</dbReference>
<dbReference type="PATRIC" id="fig|1382798.3.peg.723"/>
<reference evidence="2 4" key="1">
    <citation type="journal article" date="2015" name="Antonie Van Leeuwenhoek">
        <title>Tamlana nanhaiensis sp. nov., isolated from surface seawater collected from the South China Sea.</title>
        <authorList>
            <person name="Liu X."/>
            <person name="Lai Q."/>
            <person name="Du Y."/>
            <person name="Li G."/>
            <person name="Sun F."/>
            <person name="Shao Z."/>
        </authorList>
    </citation>
    <scope>NUCLEOTIDE SEQUENCE [LARGE SCALE GENOMIC DNA]</scope>
    <source>
        <strain evidence="2 4">FHC16</strain>
    </source>
</reference>
<evidence type="ECO:0000313" key="2">
    <source>
        <dbReference type="EMBL" id="KJD32098.1"/>
    </source>
</evidence>
<dbReference type="RefSeq" id="WP_044626741.1">
    <property type="nucleotide sequence ID" value="NZ_JTDV01000010.1"/>
</dbReference>
<evidence type="ECO:0000313" key="4">
    <source>
        <dbReference type="Proteomes" id="UP000032361"/>
    </source>
</evidence>
<evidence type="ECO:0000256" key="1">
    <source>
        <dbReference type="SAM" id="Phobius"/>
    </source>
</evidence>
<protein>
    <recommendedName>
        <fullName evidence="5">Iron transporter</fullName>
    </recommendedName>
</protein>
<feature type="transmembrane region" description="Helical" evidence="1">
    <location>
        <begin position="20"/>
        <end position="40"/>
    </location>
</feature>
<comment type="caution">
    <text evidence="2">The sequence shown here is derived from an EMBL/GenBank/DDBJ whole genome shotgun (WGS) entry which is preliminary data.</text>
</comment>
<sequence length="98" mass="11094">MPANKKHLSTPWQRFAKITAGFIGGFLVTVTLHMALAIWINPENVIITSSFTGFMLWITLMIWAFVAENGWKIWGIFIALSVLFYALVYLGNTYVPLV</sequence>
<dbReference type="AlphaFoldDB" id="A0A0D7W070"/>
<feature type="transmembrane region" description="Helical" evidence="1">
    <location>
        <begin position="46"/>
        <end position="66"/>
    </location>
</feature>
<accession>A0A0D7W070</accession>
<keyword evidence="1" id="KW-0812">Transmembrane</keyword>
<dbReference type="STRING" id="1382798.PK35_10830"/>